<reference evidence="1 2" key="1">
    <citation type="journal article" date="2013" name="Genome Announc.">
        <title>Genome Sequence of Campylobacter showae UNSWCD, Isolated from a Patient with Crohn's Disease.</title>
        <authorList>
            <person name="Tay A.P."/>
            <person name="Kaakoush N.O."/>
            <person name="Deshpande N.P."/>
            <person name="Chen Z."/>
            <person name="Mitchell H."/>
            <person name="Wilkins M.R."/>
        </authorList>
    </citation>
    <scope>NUCLEOTIDE SEQUENCE [LARGE SCALE GENOMIC DNA]</scope>
    <source>
        <strain evidence="1 2">CSUNSWCD</strain>
    </source>
</reference>
<organism evidence="1 2">
    <name type="scientific">Campylobacter showae CSUNSWCD</name>
    <dbReference type="NCBI Taxonomy" id="1244083"/>
    <lineage>
        <taxon>Bacteria</taxon>
        <taxon>Pseudomonadati</taxon>
        <taxon>Campylobacterota</taxon>
        <taxon>Epsilonproteobacteria</taxon>
        <taxon>Campylobacterales</taxon>
        <taxon>Campylobacteraceae</taxon>
        <taxon>Campylobacter</taxon>
    </lineage>
</organism>
<accession>M5IFW5</accession>
<gene>
    <name evidence="1" type="ORF">CSUNSWCD_1963</name>
</gene>
<comment type="caution">
    <text evidence="1">The sequence shown here is derived from an EMBL/GenBank/DDBJ whole genome shotgun (WGS) entry which is preliminary data.</text>
</comment>
<dbReference type="Proteomes" id="UP000011939">
    <property type="component" value="Unassembled WGS sequence"/>
</dbReference>
<proteinExistence type="predicted"/>
<dbReference type="PATRIC" id="fig|1244083.3.peg.1205"/>
<dbReference type="EMBL" id="AMZQ01000007">
    <property type="protein sequence ID" value="EKU11337.1"/>
    <property type="molecule type" value="Genomic_DNA"/>
</dbReference>
<protein>
    <submittedName>
        <fullName evidence="1">Uncharacterized protein</fullName>
    </submittedName>
</protein>
<evidence type="ECO:0000313" key="1">
    <source>
        <dbReference type="EMBL" id="EKU11337.1"/>
    </source>
</evidence>
<sequence length="37" mass="4339">MKNIARTLKEQNLARKSANLQAKFIKFILWFLPFCGV</sequence>
<name>M5IFW5_9BACT</name>
<dbReference type="STRING" id="1244083.CSUNSWCD_1963"/>
<evidence type="ECO:0000313" key="2">
    <source>
        <dbReference type="Proteomes" id="UP000011939"/>
    </source>
</evidence>
<dbReference type="AlphaFoldDB" id="M5IFW5"/>